<feature type="region of interest" description="Disordered" evidence="1">
    <location>
        <begin position="97"/>
        <end position="159"/>
    </location>
</feature>
<protein>
    <submittedName>
        <fullName evidence="2">Uncharacterized protein</fullName>
    </submittedName>
</protein>
<proteinExistence type="predicted"/>
<keyword evidence="3" id="KW-1185">Reference proteome</keyword>
<organism evidence="2 3">
    <name type="scientific">Extremus antarcticus</name>
    <dbReference type="NCBI Taxonomy" id="702011"/>
    <lineage>
        <taxon>Eukaryota</taxon>
        <taxon>Fungi</taxon>
        <taxon>Dikarya</taxon>
        <taxon>Ascomycota</taxon>
        <taxon>Pezizomycotina</taxon>
        <taxon>Dothideomycetes</taxon>
        <taxon>Dothideomycetidae</taxon>
        <taxon>Mycosphaerellales</taxon>
        <taxon>Extremaceae</taxon>
        <taxon>Extremus</taxon>
    </lineage>
</organism>
<accession>A0AAJ0GFC3</accession>
<feature type="compositionally biased region" description="Polar residues" evidence="1">
    <location>
        <begin position="97"/>
        <end position="112"/>
    </location>
</feature>
<name>A0AAJ0GFC3_9PEZI</name>
<gene>
    <name evidence="2" type="ORF">LTR09_002886</name>
</gene>
<evidence type="ECO:0000256" key="1">
    <source>
        <dbReference type="SAM" id="MobiDB-lite"/>
    </source>
</evidence>
<dbReference type="Proteomes" id="UP001271007">
    <property type="component" value="Unassembled WGS sequence"/>
</dbReference>
<dbReference type="EMBL" id="JAWDJX010000006">
    <property type="protein sequence ID" value="KAK3056379.1"/>
    <property type="molecule type" value="Genomic_DNA"/>
</dbReference>
<feature type="region of interest" description="Disordered" evidence="1">
    <location>
        <begin position="406"/>
        <end position="435"/>
    </location>
</feature>
<evidence type="ECO:0000313" key="2">
    <source>
        <dbReference type="EMBL" id="KAK3056379.1"/>
    </source>
</evidence>
<sequence>MSQLNLPQTEDESFIKAATTLLEKILQSDENKRKQLDLHSPDLGDRLNTYEWDYKRLTALDYLSDLCVVNPDGAVAVMMYKDVITVATQSAVAGTTQKSSASEVSQNISHPNSADADNRGGEGNGGSSGDDTQGDDGDTRPDNTMAEPPRERAALHVPILNEEENGLTIASKSIMLLRSNDKKSTQPNKSPLVVFSMANHMEVLRYFLVKRKAVPGHSGPGYVDWTNYCLGVTWSKTGARLDRLFEAPNNVLFHAAAQEQAVHPLPRRAMETPDRFEWAGMIPEFKKPVLTALLKKLQEESKTMLVYDIGRGDFVKAFRDLLCVVLAELHQCFESLAHCAYDQCLRHVKKANAYQRLLWNLISRHHVMETIFNSLEPYELGEGIADRRYEPADFLQAMKERYTVVSDEPTAASSKEQERQSRGPQSKDGEANTRQAAVDFEREAIRPSIPQVQGFRILDSRDRAILDALLLVLKPMTAASVLPKLATWLPAVRVVDPAPAPEASMLDLDAALATALRDQTSGGPSTLSAEALRASLPGRRLETFAGSYHAEALLVAELLKAETSILSAGRVRVYIVSSERSCPVCAWTLAAVAREHQNLRVFPPEAHRHVSACALPEGINPTITQNVKEKLITTITAKEEVIDEDKEAWMFSE</sequence>
<feature type="compositionally biased region" description="Basic and acidic residues" evidence="1">
    <location>
        <begin position="415"/>
        <end position="431"/>
    </location>
</feature>
<evidence type="ECO:0000313" key="3">
    <source>
        <dbReference type="Proteomes" id="UP001271007"/>
    </source>
</evidence>
<dbReference type="AlphaFoldDB" id="A0AAJ0GFC3"/>
<reference evidence="2" key="1">
    <citation type="submission" date="2023-04" db="EMBL/GenBank/DDBJ databases">
        <title>Black Yeasts Isolated from many extreme environments.</title>
        <authorList>
            <person name="Coleine C."/>
            <person name="Stajich J.E."/>
            <person name="Selbmann L."/>
        </authorList>
    </citation>
    <scope>NUCLEOTIDE SEQUENCE</scope>
    <source>
        <strain evidence="2">CCFEE 5312</strain>
    </source>
</reference>
<comment type="caution">
    <text evidence="2">The sequence shown here is derived from an EMBL/GenBank/DDBJ whole genome shotgun (WGS) entry which is preliminary data.</text>
</comment>